<accession>A0A1Y0EP88</accession>
<reference evidence="2 3" key="1">
    <citation type="submission" date="2017-05" db="EMBL/GenBank/DDBJ databases">
        <authorList>
            <person name="Song R."/>
            <person name="Chenine A.L."/>
            <person name="Ruprecht R.M."/>
        </authorList>
    </citation>
    <scope>NUCLEOTIDE SEQUENCE [LARGE SCALE GENOMIC DNA]</scope>
    <source>
        <strain evidence="2 3">DSM 26136</strain>
    </source>
</reference>
<evidence type="ECO:0000256" key="1">
    <source>
        <dbReference type="SAM" id="MobiDB-lite"/>
    </source>
</evidence>
<dbReference type="OrthoDB" id="9814037at2"/>
<name>A0A1Y0EP88_9BURK</name>
<dbReference type="RefSeq" id="WP_087280996.1">
    <property type="nucleotide sequence ID" value="NZ_CP021455.1"/>
</dbReference>
<evidence type="ECO:0000313" key="2">
    <source>
        <dbReference type="EMBL" id="ARU05139.1"/>
    </source>
</evidence>
<dbReference type="AlphaFoldDB" id="A0A1Y0EP88"/>
<feature type="region of interest" description="Disordered" evidence="1">
    <location>
        <begin position="121"/>
        <end position="141"/>
    </location>
</feature>
<evidence type="ECO:0000313" key="3">
    <source>
        <dbReference type="Proteomes" id="UP000196138"/>
    </source>
</evidence>
<feature type="compositionally biased region" description="Low complexity" evidence="1">
    <location>
        <begin position="130"/>
        <end position="141"/>
    </location>
</feature>
<dbReference type="KEGG" id="cser:CCO03_10945"/>
<protein>
    <submittedName>
        <fullName evidence="2">Uncharacterized protein</fullName>
    </submittedName>
</protein>
<keyword evidence="3" id="KW-1185">Reference proteome</keyword>
<dbReference type="Proteomes" id="UP000196138">
    <property type="component" value="Chromosome"/>
</dbReference>
<proteinExistence type="predicted"/>
<sequence>MSSPHPTETALTCPSCKARQSPDAARWPRLHPHVLTNGLSCQLCEQCLGMLVDIAEYSTWVARQKPLHASADPETATALPELTDAAERVQSWQALALPSALPVALTTEGDEPELGEWADSLPAPLKPRSAGPAAPAGGAAGTATGDSLHALVCPSCQRLMLRYRVTEPDIGLDFCFACTLVWLDHGEWELLAQQGLHLKITHISTSYWQRSQQRQRLQAQREAHLRELLGDAAFDQAMAFQRWLAQQPEREAILRFLRSDPPLEA</sequence>
<gene>
    <name evidence="2" type="ORF">CCO03_10945</name>
</gene>
<organism evidence="2 3">
    <name type="scientific">Comamonas serinivorans</name>
    <dbReference type="NCBI Taxonomy" id="1082851"/>
    <lineage>
        <taxon>Bacteria</taxon>
        <taxon>Pseudomonadati</taxon>
        <taxon>Pseudomonadota</taxon>
        <taxon>Betaproteobacteria</taxon>
        <taxon>Burkholderiales</taxon>
        <taxon>Comamonadaceae</taxon>
        <taxon>Comamonas</taxon>
    </lineage>
</organism>
<dbReference type="EMBL" id="CP021455">
    <property type="protein sequence ID" value="ARU05139.1"/>
    <property type="molecule type" value="Genomic_DNA"/>
</dbReference>